<dbReference type="Pfam" id="PF05402">
    <property type="entry name" value="PqqD"/>
    <property type="match status" value="1"/>
</dbReference>
<sequence>MILQLGSVDFCRKVQILAYIPSPDCVACDMEEGIAILDLHSNTYFSLDPVGASVWRAIEASPSTLDDLARGIAGEYDVTPEVCRPDIAGLLDDMMQHGLVRTA</sequence>
<evidence type="ECO:0008006" key="3">
    <source>
        <dbReference type="Google" id="ProtNLM"/>
    </source>
</evidence>
<protein>
    <recommendedName>
        <fullName evidence="3">PqqD family protein</fullName>
    </recommendedName>
</protein>
<dbReference type="InterPro" id="IPR008792">
    <property type="entry name" value="PQQD"/>
</dbReference>
<keyword evidence="2" id="KW-1185">Reference proteome</keyword>
<dbReference type="Gene3D" id="1.10.10.1150">
    <property type="entry name" value="Coenzyme PQQ synthesis protein D (PqqD)"/>
    <property type="match status" value="1"/>
</dbReference>
<dbReference type="EMBL" id="CP020612">
    <property type="protein sequence ID" value="ARJ68965.1"/>
    <property type="molecule type" value="Genomic_DNA"/>
</dbReference>
<accession>A0A1W6CVV8</accession>
<dbReference type="STRING" id="1945662.B0A89_04295"/>
<dbReference type="Proteomes" id="UP000193017">
    <property type="component" value="Chromosome"/>
</dbReference>
<evidence type="ECO:0000313" key="2">
    <source>
        <dbReference type="Proteomes" id="UP000193017"/>
    </source>
</evidence>
<name>A0A1W6CVV8_9RHOB</name>
<proteinExistence type="predicted"/>
<reference evidence="1 2" key="1">
    <citation type="submission" date="2017-03" db="EMBL/GenBank/DDBJ databases">
        <title>Genome sequence of Paracoccus contaminans isolated from a water microcosm.</title>
        <authorList>
            <person name="Aurass P."/>
            <person name="Karste S."/>
            <person name="Trost E."/>
            <person name="Glaeser S.P."/>
            <person name="Kaempfer P."/>
            <person name="Flieger A."/>
        </authorList>
    </citation>
    <scope>NUCLEOTIDE SEQUENCE [LARGE SCALE GENOMIC DNA]</scope>
    <source>
        <strain evidence="2">RKI 16-01929T\LMG 29738T\CCM 8701T\CIP 111112T</strain>
    </source>
</reference>
<evidence type="ECO:0000313" key="1">
    <source>
        <dbReference type="EMBL" id="ARJ68965.1"/>
    </source>
</evidence>
<dbReference type="AlphaFoldDB" id="A0A1W6CVV8"/>
<gene>
    <name evidence="1" type="ORF">B0A89_04295</name>
</gene>
<organism evidence="1 2">
    <name type="scientific">Paracoccus contaminans</name>
    <dbReference type="NCBI Taxonomy" id="1945662"/>
    <lineage>
        <taxon>Bacteria</taxon>
        <taxon>Pseudomonadati</taxon>
        <taxon>Pseudomonadota</taxon>
        <taxon>Alphaproteobacteria</taxon>
        <taxon>Rhodobacterales</taxon>
        <taxon>Paracoccaceae</taxon>
        <taxon>Paracoccus</taxon>
    </lineage>
</organism>
<dbReference type="InterPro" id="IPR041881">
    <property type="entry name" value="PqqD_sf"/>
</dbReference>
<dbReference type="OrthoDB" id="1495225at2"/>
<dbReference type="KEGG" id="pcon:B0A89_04295"/>